<dbReference type="GO" id="GO:0047310">
    <property type="term" value="F:glutamine-scyllo-inositol transaminase activity"/>
    <property type="evidence" value="ECO:0007669"/>
    <property type="project" value="UniProtKB-EC"/>
</dbReference>
<dbReference type="InterPro" id="IPR015422">
    <property type="entry name" value="PyrdxlP-dep_Trfase_small"/>
</dbReference>
<dbReference type="PANTHER" id="PTHR30244">
    <property type="entry name" value="TRANSAMINASE"/>
    <property type="match status" value="1"/>
</dbReference>
<comment type="similarity">
    <text evidence="1">Belongs to the DegT/DnrJ/EryC1 family.</text>
</comment>
<dbReference type="Gene3D" id="3.40.640.10">
    <property type="entry name" value="Type I PLP-dependent aspartate aminotransferase-like (Major domain)"/>
    <property type="match status" value="1"/>
</dbReference>
<dbReference type="RefSeq" id="WP_004616039.1">
    <property type="nucleotide sequence ID" value="NZ_ACXX02000001.1"/>
</dbReference>
<dbReference type="GO" id="GO:0030170">
    <property type="term" value="F:pyridoxal phosphate binding"/>
    <property type="evidence" value="ECO:0007669"/>
    <property type="project" value="TreeGrafter"/>
</dbReference>
<keyword evidence="1" id="KW-0663">Pyridoxal phosphate</keyword>
<evidence type="ECO:0000313" key="2">
    <source>
        <dbReference type="EMBL" id="EGD49375.1"/>
    </source>
</evidence>
<evidence type="ECO:0000313" key="3">
    <source>
        <dbReference type="Proteomes" id="UP000003860"/>
    </source>
</evidence>
<dbReference type="AlphaFoldDB" id="F1T7C7"/>
<keyword evidence="2" id="KW-0808">Transferase</keyword>
<dbReference type="PANTHER" id="PTHR30244:SF34">
    <property type="entry name" value="DTDP-4-AMINO-4,6-DIDEOXYGALACTOSE TRANSAMINASE"/>
    <property type="match status" value="1"/>
</dbReference>
<dbReference type="EC" id="2.6.1.50" evidence="2"/>
<proteinExistence type="inferred from homology"/>
<accession>F1T7C7</accession>
<dbReference type="CDD" id="cd00616">
    <property type="entry name" value="AHBA_syn"/>
    <property type="match status" value="1"/>
</dbReference>
<dbReference type="OrthoDB" id="9810913at2"/>
<dbReference type="SUPFAM" id="SSF53383">
    <property type="entry name" value="PLP-dependent transferases"/>
    <property type="match status" value="1"/>
</dbReference>
<sequence length="412" mass="46504">MGILAITGGNKIKSKPFPDYPIISEEDDKAVLKALHSRRWARSGNDSFLNPNSYKGFIEELEQRISELHSCKYALAVTSGTTALELAVQAIEDIRPGDEVIVTPYSFIASASCILKAGAIPVFADINKDTWNIDSYSIEKCITSKTKAILLVHFAGQSSDMDAIRNLAQRHNLKIIEDAAHALGAYWGNEPVGSNSDITCFSLQSSKNTTCGEGGVLITNNIDYYKRAFSLHMAGRAINGKWYQHEILGSNYRITELQAALACSQLNKFQEREKKRKENAEYLISCLKEIEGIEPTITLEKAGDRVYHLFTFSYKKEQWRNLSKMRFLMALNAEGIECQAGYEYPLYKNPLFKLYEDYDYSVFEKRCPVAENVCREAVWLPQSLLLGDRQDMDEIAGGIKKIRDNLDELKKK</sequence>
<dbReference type="Pfam" id="PF01041">
    <property type="entry name" value="DegT_DnrJ_EryC1"/>
    <property type="match status" value="1"/>
</dbReference>
<keyword evidence="3" id="KW-1185">Reference proteome</keyword>
<dbReference type="InterPro" id="IPR000653">
    <property type="entry name" value="DegT/StrS_aminotransferase"/>
</dbReference>
<gene>
    <name evidence="2" type="ORF">Cpap_3808</name>
</gene>
<keyword evidence="2" id="KW-0032">Aminotransferase</keyword>
<dbReference type="EMBL" id="ACXX02000001">
    <property type="protein sequence ID" value="EGD49375.1"/>
    <property type="molecule type" value="Genomic_DNA"/>
</dbReference>
<dbReference type="eggNOG" id="COG0399">
    <property type="taxonomic scope" value="Bacteria"/>
</dbReference>
<dbReference type="InterPro" id="IPR015424">
    <property type="entry name" value="PyrdxlP-dep_Trfase"/>
</dbReference>
<reference evidence="2" key="2">
    <citation type="submission" date="2011-01" db="EMBL/GenBank/DDBJ databases">
        <title>The Non-contiguous Finished genome of Clostridium papyrosolvens.</title>
        <authorList>
            <person name="Lucas S."/>
            <person name="Copeland A."/>
            <person name="Lapidus A."/>
            <person name="Cheng J.-F."/>
            <person name="Goodwin L."/>
            <person name="Pitluck S."/>
            <person name="Misra M."/>
            <person name="Chertkov O."/>
            <person name="Detter J.C."/>
            <person name="Han C."/>
            <person name="Tapia R."/>
            <person name="Land M."/>
            <person name="Hauser L."/>
            <person name="Kyrpides N."/>
            <person name="Ivanova N."/>
            <person name="Pagani I."/>
            <person name="Mouttaki H."/>
            <person name="He Z."/>
            <person name="Zhou J."/>
            <person name="Hemme C.L."/>
            <person name="Woyke T."/>
        </authorList>
    </citation>
    <scope>NUCLEOTIDE SEQUENCE [LARGE SCALE GENOMIC DNA]</scope>
    <source>
        <strain evidence="2">DSM 2782</strain>
    </source>
</reference>
<organism evidence="2 3">
    <name type="scientific">Ruminiclostridium papyrosolvens DSM 2782</name>
    <dbReference type="NCBI Taxonomy" id="588581"/>
    <lineage>
        <taxon>Bacteria</taxon>
        <taxon>Bacillati</taxon>
        <taxon>Bacillota</taxon>
        <taxon>Clostridia</taxon>
        <taxon>Eubacteriales</taxon>
        <taxon>Oscillospiraceae</taxon>
        <taxon>Ruminiclostridium</taxon>
    </lineage>
</organism>
<dbReference type="Gene3D" id="3.90.1150.10">
    <property type="entry name" value="Aspartate Aminotransferase, domain 1"/>
    <property type="match status" value="1"/>
</dbReference>
<name>F1T7C7_9FIRM</name>
<dbReference type="STRING" id="588581.Cpap_3808"/>
<reference evidence="2" key="1">
    <citation type="submission" date="2009-07" db="EMBL/GenBank/DDBJ databases">
        <authorList>
            <consortium name="US DOE Joint Genome Institute (JGI-PGF)"/>
            <person name="Lucas S."/>
            <person name="Copeland A."/>
            <person name="Lapidus A."/>
            <person name="Glavina del Rio T."/>
            <person name="Tice H."/>
            <person name="Bruce D."/>
            <person name="Goodwin L."/>
            <person name="Pitluck S."/>
            <person name="Larimer F."/>
            <person name="Land M.L."/>
            <person name="Mouttaki H."/>
            <person name="He Z."/>
            <person name="Zhou J."/>
            <person name="Hemme C.L."/>
        </authorList>
    </citation>
    <scope>NUCLEOTIDE SEQUENCE</scope>
    <source>
        <strain evidence="2">DSM 2782</strain>
    </source>
</reference>
<dbReference type="Proteomes" id="UP000003860">
    <property type="component" value="Unassembled WGS sequence"/>
</dbReference>
<comment type="caution">
    <text evidence="2">The sequence shown here is derived from an EMBL/GenBank/DDBJ whole genome shotgun (WGS) entry which is preliminary data.</text>
</comment>
<protein>
    <submittedName>
        <fullName evidence="2">Glutamine--scyllo-inositol transaminase</fullName>
        <ecNumber evidence="2">2.6.1.50</ecNumber>
    </submittedName>
</protein>
<dbReference type="InterPro" id="IPR015421">
    <property type="entry name" value="PyrdxlP-dep_Trfase_major"/>
</dbReference>
<dbReference type="GO" id="GO:0000271">
    <property type="term" value="P:polysaccharide biosynthetic process"/>
    <property type="evidence" value="ECO:0007669"/>
    <property type="project" value="TreeGrafter"/>
</dbReference>
<evidence type="ECO:0000256" key="1">
    <source>
        <dbReference type="RuleBase" id="RU004508"/>
    </source>
</evidence>